<dbReference type="Pfam" id="PF16546">
    <property type="entry name" value="SGTA_dimer"/>
    <property type="match status" value="1"/>
</dbReference>
<dbReference type="InterPro" id="IPR047150">
    <property type="entry name" value="SGT"/>
</dbReference>
<feature type="repeat" description="TPR" evidence="4">
    <location>
        <begin position="119"/>
        <end position="152"/>
    </location>
</feature>
<evidence type="ECO:0000313" key="6">
    <source>
        <dbReference type="EMBL" id="MBN3276399.1"/>
    </source>
</evidence>
<accession>A0ABS2XPY9</accession>
<reference evidence="6" key="1">
    <citation type="journal article" date="2021" name="Cell">
        <title>Tracing the genetic footprints of vertebrate landing in non-teleost ray-finned fishes.</title>
        <authorList>
            <person name="Bi X."/>
            <person name="Wang K."/>
            <person name="Yang L."/>
            <person name="Pan H."/>
            <person name="Jiang H."/>
            <person name="Wei Q."/>
            <person name="Fang M."/>
            <person name="Yu H."/>
            <person name="Zhu C."/>
            <person name="Cai Y."/>
            <person name="He Y."/>
            <person name="Gan X."/>
            <person name="Zeng H."/>
            <person name="Yu D."/>
            <person name="Zhu Y."/>
            <person name="Jiang H."/>
            <person name="Qiu Q."/>
            <person name="Yang H."/>
            <person name="Zhang Y.E."/>
            <person name="Wang W."/>
            <person name="Zhu M."/>
            <person name="He S."/>
            <person name="Zhang G."/>
        </authorList>
    </citation>
    <scope>NUCLEOTIDE SEQUENCE</scope>
    <source>
        <strain evidence="6">Pddl_001</strain>
    </source>
</reference>
<dbReference type="Pfam" id="PF00515">
    <property type="entry name" value="TPR_1"/>
    <property type="match status" value="2"/>
</dbReference>
<comment type="similarity">
    <text evidence="1">Belongs to the SGT family.</text>
</comment>
<evidence type="ECO:0000259" key="5">
    <source>
        <dbReference type="Pfam" id="PF16546"/>
    </source>
</evidence>
<evidence type="ECO:0000256" key="4">
    <source>
        <dbReference type="PROSITE-ProRule" id="PRU00339"/>
    </source>
</evidence>
<evidence type="ECO:0000256" key="2">
    <source>
        <dbReference type="ARBA" id="ARBA00022737"/>
    </source>
</evidence>
<keyword evidence="7" id="KW-1185">Reference proteome</keyword>
<keyword evidence="3 4" id="KW-0802">TPR repeat</keyword>
<dbReference type="InterPro" id="IPR011990">
    <property type="entry name" value="TPR-like_helical_dom_sf"/>
</dbReference>
<name>A0ABS2XPY9_POLSP</name>
<dbReference type="PANTHER" id="PTHR45831:SF1">
    <property type="entry name" value="SMALL GLUTAMINE-RICH TETRATRICOPEPTIDE REPEAT-CONTAINING PROTEIN BETA"/>
    <property type="match status" value="1"/>
</dbReference>
<feature type="non-terminal residue" evidence="6">
    <location>
        <position position="1"/>
    </location>
</feature>
<protein>
    <submittedName>
        <fullName evidence="6">SGTB protein</fullName>
    </submittedName>
</protein>
<proteinExistence type="inferred from homology"/>
<evidence type="ECO:0000256" key="3">
    <source>
        <dbReference type="ARBA" id="ARBA00022803"/>
    </source>
</evidence>
<keyword evidence="2" id="KW-0677">Repeat</keyword>
<evidence type="ECO:0000256" key="1">
    <source>
        <dbReference type="ARBA" id="ARBA00008175"/>
    </source>
</evidence>
<comment type="caution">
    <text evidence="6">The sequence shown here is derived from an EMBL/GenBank/DDBJ whole genome shotgun (WGS) entry which is preliminary data.</text>
</comment>
<sequence>MSVEKRLAFSIVQFLRDQTQSETLNSDEQESLEVAIQCLETTFKISSVDSHLAVPQPLTEIFLNSVFKNDNVSVPEISPEDAERAEQLKNAGNNHMKEENYSSAVECYTKAINLDLKNAVYYCNRAAAHSKLGNYTEATSDCEKAIEIDPTYSKAYGRMGLALTAINNYTEAATYFKKALVLDPENDTYKSNLKMAEQKLKEASSPCIFTSTLSFRAKKKGTNQGVQIKLLYKLTDDTLQSRTLIFGERLAVISFLINKYILYSTFHSGPPSQSALQDSGEQCIMTGTGLGFDMASLINNPAFITMAASVMQNRQVQQLMSGMMSNAVGGPAAGVGGLTDLSSLIEAGQQFAQQIQQQNPELIEQLRNHIRSRSFSGSAEEHS</sequence>
<dbReference type="InterPro" id="IPR019734">
    <property type="entry name" value="TPR_rpt"/>
</dbReference>
<dbReference type="SMART" id="SM00028">
    <property type="entry name" value="TPR"/>
    <property type="match status" value="3"/>
</dbReference>
<dbReference type="PROSITE" id="PS50293">
    <property type="entry name" value="TPR_REGION"/>
    <property type="match status" value="1"/>
</dbReference>
<dbReference type="PROSITE" id="PS50005">
    <property type="entry name" value="TPR"/>
    <property type="match status" value="3"/>
</dbReference>
<dbReference type="EMBL" id="JAAWVQ010059479">
    <property type="protein sequence ID" value="MBN3276399.1"/>
    <property type="molecule type" value="Genomic_DNA"/>
</dbReference>
<feature type="domain" description="SGTA homodimerisation" evidence="5">
    <location>
        <begin position="4"/>
        <end position="62"/>
    </location>
</feature>
<gene>
    <name evidence="6" type="primary">Sgtb_0</name>
    <name evidence="6" type="ORF">GTO93_0010351</name>
</gene>
<dbReference type="PANTHER" id="PTHR45831">
    <property type="entry name" value="LD24721P"/>
    <property type="match status" value="1"/>
</dbReference>
<feature type="repeat" description="TPR" evidence="4">
    <location>
        <begin position="153"/>
        <end position="186"/>
    </location>
</feature>
<dbReference type="Gene3D" id="1.25.40.10">
    <property type="entry name" value="Tetratricopeptide repeat domain"/>
    <property type="match status" value="1"/>
</dbReference>
<organism evidence="6 7">
    <name type="scientific">Polyodon spathula</name>
    <name type="common">North American paddlefish</name>
    <name type="synonym">Squalus spathula</name>
    <dbReference type="NCBI Taxonomy" id="7913"/>
    <lineage>
        <taxon>Eukaryota</taxon>
        <taxon>Metazoa</taxon>
        <taxon>Chordata</taxon>
        <taxon>Craniata</taxon>
        <taxon>Vertebrata</taxon>
        <taxon>Euteleostomi</taxon>
        <taxon>Actinopterygii</taxon>
        <taxon>Chondrostei</taxon>
        <taxon>Acipenseriformes</taxon>
        <taxon>Polyodontidae</taxon>
        <taxon>Polyodon</taxon>
    </lineage>
</organism>
<dbReference type="InterPro" id="IPR032374">
    <property type="entry name" value="SGTA_dimer"/>
</dbReference>
<dbReference type="Gene3D" id="1.20.5.420">
    <property type="entry name" value="Immunoglobulin FC, subunit C"/>
    <property type="match status" value="1"/>
</dbReference>
<feature type="non-terminal residue" evidence="6">
    <location>
        <position position="383"/>
    </location>
</feature>
<evidence type="ECO:0000313" key="7">
    <source>
        <dbReference type="Proteomes" id="UP001166093"/>
    </source>
</evidence>
<dbReference type="Proteomes" id="UP001166093">
    <property type="component" value="Unassembled WGS sequence"/>
</dbReference>
<dbReference type="SUPFAM" id="SSF48452">
    <property type="entry name" value="TPR-like"/>
    <property type="match status" value="1"/>
</dbReference>
<dbReference type="Pfam" id="PF13181">
    <property type="entry name" value="TPR_8"/>
    <property type="match status" value="1"/>
</dbReference>
<feature type="repeat" description="TPR" evidence="4">
    <location>
        <begin position="85"/>
        <end position="118"/>
    </location>
</feature>